<dbReference type="HOGENOM" id="CLU_1097541_0_0_5"/>
<evidence type="ECO:0000256" key="2">
    <source>
        <dbReference type="ARBA" id="ARBA00023125"/>
    </source>
</evidence>
<dbReference type="PROSITE" id="PS01124">
    <property type="entry name" value="HTH_ARAC_FAMILY_2"/>
    <property type="match status" value="1"/>
</dbReference>
<dbReference type="Proteomes" id="UP000018922">
    <property type="component" value="Chromosome I"/>
</dbReference>
<accession>V6F2U4</accession>
<dbReference type="Gene3D" id="1.10.10.60">
    <property type="entry name" value="Homeodomain-like"/>
    <property type="match status" value="2"/>
</dbReference>
<dbReference type="STRING" id="1430440.MGMSRv2__2625"/>
<dbReference type="KEGG" id="mgy:MGMSRv2__2625"/>
<name>V6F2U4_MAGGM</name>
<reference evidence="5 6" key="1">
    <citation type="journal article" date="2014" name="Genome Announc.">
        <title>Complete genome sequence of Magnetospirillum gryphiswaldense MSR-1.</title>
        <authorList>
            <person name="Wang X."/>
            <person name="Wang Q."/>
            <person name="Zhang W."/>
            <person name="Wang Y."/>
            <person name="Li L."/>
            <person name="Wen T."/>
            <person name="Zhang T."/>
            <person name="Zhang Y."/>
            <person name="Xu J."/>
            <person name="Hu J."/>
            <person name="Li S."/>
            <person name="Liu L."/>
            <person name="Liu J."/>
            <person name="Jiang W."/>
            <person name="Tian J."/>
            <person name="Li Y."/>
            <person name="Schuler D."/>
            <person name="Wang L."/>
            <person name="Li J."/>
        </authorList>
    </citation>
    <scope>NUCLEOTIDE SEQUENCE [LARGE SCALE GENOMIC DNA]</scope>
    <source>
        <strain evidence="6">DSM 6361 / JCM 21280 / NBRC 15271 / MSR-1</strain>
    </source>
</reference>
<dbReference type="GO" id="GO:0003700">
    <property type="term" value="F:DNA-binding transcription factor activity"/>
    <property type="evidence" value="ECO:0007669"/>
    <property type="project" value="InterPro"/>
</dbReference>
<dbReference type="InterPro" id="IPR053142">
    <property type="entry name" value="PchR_regulatory_protein"/>
</dbReference>
<dbReference type="SUPFAM" id="SSF46689">
    <property type="entry name" value="Homeodomain-like"/>
    <property type="match status" value="2"/>
</dbReference>
<evidence type="ECO:0000313" key="5">
    <source>
        <dbReference type="EMBL" id="CDK99840.1"/>
    </source>
</evidence>
<dbReference type="InterPro" id="IPR009057">
    <property type="entry name" value="Homeodomain-like_sf"/>
</dbReference>
<feature type="domain" description="HTH araC/xylS-type" evidence="4">
    <location>
        <begin position="145"/>
        <end position="243"/>
    </location>
</feature>
<gene>
    <name evidence="5" type="ordered locus">MGMSRv2__2625</name>
</gene>
<dbReference type="eggNOG" id="COG2207">
    <property type="taxonomic scope" value="Bacteria"/>
</dbReference>
<evidence type="ECO:0000256" key="1">
    <source>
        <dbReference type="ARBA" id="ARBA00023015"/>
    </source>
</evidence>
<sequence>MAGRAQVGLDGGDVLSETPEGYGLFLHGRVGDQCSIEQSPNECADLVAPVFTADRLRTILAGMRVPTVIEKFIDGCGENYVAAPKMSAAMRQLIGQIRTSPYVGDLSRLHQHGQLFNLLAVVLSDLEGGRIHDRQPSDKANAKMRAVCDLLHSDLGRLPPLETLASAVGLSQRQLARAFRASTGLTVMEWVVQRRLEVASRLLAEGELPIKAISHRAGYAHVSSFTASFVRQFGVPPSEYRRTLALHHFISGA</sequence>
<keyword evidence="3" id="KW-0804">Transcription</keyword>
<keyword evidence="1" id="KW-0805">Transcription regulation</keyword>
<evidence type="ECO:0000259" key="4">
    <source>
        <dbReference type="PROSITE" id="PS01124"/>
    </source>
</evidence>
<dbReference type="PROSITE" id="PS00041">
    <property type="entry name" value="HTH_ARAC_FAMILY_1"/>
    <property type="match status" value="1"/>
</dbReference>
<dbReference type="PRINTS" id="PR00032">
    <property type="entry name" value="HTHARAC"/>
</dbReference>
<dbReference type="AlphaFoldDB" id="V6F2U4"/>
<dbReference type="InterPro" id="IPR020449">
    <property type="entry name" value="Tscrpt_reg_AraC-type_HTH"/>
</dbReference>
<keyword evidence="2 5" id="KW-0238">DNA-binding</keyword>
<dbReference type="EMBL" id="HG794546">
    <property type="protein sequence ID" value="CDK99840.1"/>
    <property type="molecule type" value="Genomic_DNA"/>
</dbReference>
<protein>
    <submittedName>
        <fullName evidence="5">AraC-type DNA-binding transcriptional regulator</fullName>
    </submittedName>
</protein>
<keyword evidence="6" id="KW-1185">Reference proteome</keyword>
<proteinExistence type="predicted"/>
<dbReference type="PANTHER" id="PTHR47893:SF1">
    <property type="entry name" value="REGULATORY PROTEIN PCHR"/>
    <property type="match status" value="1"/>
</dbReference>
<evidence type="ECO:0000313" key="6">
    <source>
        <dbReference type="Proteomes" id="UP000018922"/>
    </source>
</evidence>
<dbReference type="PANTHER" id="PTHR47893">
    <property type="entry name" value="REGULATORY PROTEIN PCHR"/>
    <property type="match status" value="1"/>
</dbReference>
<dbReference type="InterPro" id="IPR018060">
    <property type="entry name" value="HTH_AraC"/>
</dbReference>
<dbReference type="InterPro" id="IPR018062">
    <property type="entry name" value="HTH_AraC-typ_CS"/>
</dbReference>
<dbReference type="Pfam" id="PF12833">
    <property type="entry name" value="HTH_18"/>
    <property type="match status" value="1"/>
</dbReference>
<dbReference type="SMART" id="SM00342">
    <property type="entry name" value="HTH_ARAC"/>
    <property type="match status" value="1"/>
</dbReference>
<evidence type="ECO:0000256" key="3">
    <source>
        <dbReference type="ARBA" id="ARBA00023163"/>
    </source>
</evidence>
<dbReference type="GO" id="GO:0043565">
    <property type="term" value="F:sequence-specific DNA binding"/>
    <property type="evidence" value="ECO:0007669"/>
    <property type="project" value="InterPro"/>
</dbReference>
<organism evidence="5 6">
    <name type="scientific">Magnetospirillum gryphiswaldense (strain DSM 6361 / JCM 21280 / NBRC 15271 / MSR-1)</name>
    <dbReference type="NCBI Taxonomy" id="431944"/>
    <lineage>
        <taxon>Bacteria</taxon>
        <taxon>Pseudomonadati</taxon>
        <taxon>Pseudomonadota</taxon>
        <taxon>Alphaproteobacteria</taxon>
        <taxon>Rhodospirillales</taxon>
        <taxon>Rhodospirillaceae</taxon>
        <taxon>Magnetospirillum</taxon>
    </lineage>
</organism>